<accession>A0A4R2N640</accession>
<proteinExistence type="inferred from homology"/>
<evidence type="ECO:0000256" key="1">
    <source>
        <dbReference type="ARBA" id="ARBA00004651"/>
    </source>
</evidence>
<keyword evidence="5 7" id="KW-1133">Transmembrane helix</keyword>
<evidence type="ECO:0000256" key="2">
    <source>
        <dbReference type="ARBA" id="ARBA00011006"/>
    </source>
</evidence>
<dbReference type="InterPro" id="IPR007341">
    <property type="entry name" value="Transgly_assoc"/>
</dbReference>
<evidence type="ECO:0000256" key="5">
    <source>
        <dbReference type="ARBA" id="ARBA00022989"/>
    </source>
</evidence>
<dbReference type="Proteomes" id="UP000295537">
    <property type="component" value="Unassembled WGS sequence"/>
</dbReference>
<keyword evidence="3" id="KW-1003">Cell membrane</keyword>
<reference evidence="8 9" key="1">
    <citation type="submission" date="2019-03" db="EMBL/GenBank/DDBJ databases">
        <title>Genomic Encyclopedia of Type Strains, Phase IV (KMG-IV): sequencing the most valuable type-strain genomes for metagenomic binning, comparative biology and taxonomic classification.</title>
        <authorList>
            <person name="Goeker M."/>
        </authorList>
    </citation>
    <scope>NUCLEOTIDE SEQUENCE [LARGE SCALE GENOMIC DNA]</scope>
    <source>
        <strain evidence="8 9">DSM 16380</strain>
    </source>
</reference>
<gene>
    <name evidence="8" type="ORF">EV693_11223</name>
</gene>
<evidence type="ECO:0000256" key="4">
    <source>
        <dbReference type="ARBA" id="ARBA00022692"/>
    </source>
</evidence>
<dbReference type="RefSeq" id="WP_132501781.1">
    <property type="nucleotide sequence ID" value="NZ_LVXA01000001.1"/>
</dbReference>
<protein>
    <submittedName>
        <fullName evidence="8">Putative membrane protein YeaQ/YmgE (Transglycosylase-associated protein family)</fullName>
    </submittedName>
</protein>
<evidence type="ECO:0000256" key="7">
    <source>
        <dbReference type="SAM" id="Phobius"/>
    </source>
</evidence>
<dbReference type="PANTHER" id="PTHR33884">
    <property type="entry name" value="UPF0410 PROTEIN YMGE"/>
    <property type="match status" value="1"/>
</dbReference>
<dbReference type="PANTHER" id="PTHR33884:SF3">
    <property type="entry name" value="UPF0410 PROTEIN YMGE"/>
    <property type="match status" value="1"/>
</dbReference>
<comment type="similarity">
    <text evidence="2">Belongs to the UPF0410 family.</text>
</comment>
<organism evidence="8 9">
    <name type="scientific">Nicoletella semolina</name>
    <dbReference type="NCBI Taxonomy" id="271160"/>
    <lineage>
        <taxon>Bacteria</taxon>
        <taxon>Pseudomonadati</taxon>
        <taxon>Pseudomonadota</taxon>
        <taxon>Gammaproteobacteria</taxon>
        <taxon>Pasteurellales</taxon>
        <taxon>Pasteurellaceae</taxon>
        <taxon>Nicoletella</taxon>
    </lineage>
</organism>
<evidence type="ECO:0000313" key="9">
    <source>
        <dbReference type="Proteomes" id="UP000295537"/>
    </source>
</evidence>
<keyword evidence="6 7" id="KW-0472">Membrane</keyword>
<sequence length="87" mass="9325">MGWIAAIFVGAIIGWIAEKVMKSDMGLLMNIIIGIIGSSLGRWVFGDVLGIGSAYQAGSFNLSGLLFGVLGASLLIFILRFFKIMKK</sequence>
<dbReference type="Pfam" id="PF04226">
    <property type="entry name" value="Transgly_assoc"/>
    <property type="match status" value="1"/>
</dbReference>
<comment type="caution">
    <text evidence="8">The sequence shown here is derived from an EMBL/GenBank/DDBJ whole genome shotgun (WGS) entry which is preliminary data.</text>
</comment>
<dbReference type="AlphaFoldDB" id="A0A4R2N640"/>
<name>A0A4R2N640_9PAST</name>
<comment type="subcellular location">
    <subcellularLocation>
        <location evidence="1">Cell membrane</location>
        <topology evidence="1">Multi-pass membrane protein</topology>
    </subcellularLocation>
</comment>
<dbReference type="OrthoDB" id="9815411at2"/>
<evidence type="ECO:0000256" key="6">
    <source>
        <dbReference type="ARBA" id="ARBA00023136"/>
    </source>
</evidence>
<feature type="transmembrane region" description="Helical" evidence="7">
    <location>
        <begin position="65"/>
        <end position="82"/>
    </location>
</feature>
<keyword evidence="9" id="KW-1185">Reference proteome</keyword>
<feature type="transmembrane region" description="Helical" evidence="7">
    <location>
        <begin position="27"/>
        <end position="45"/>
    </location>
</feature>
<keyword evidence="4 7" id="KW-0812">Transmembrane</keyword>
<evidence type="ECO:0000313" key="8">
    <source>
        <dbReference type="EMBL" id="TCP16350.1"/>
    </source>
</evidence>
<evidence type="ECO:0000256" key="3">
    <source>
        <dbReference type="ARBA" id="ARBA00022475"/>
    </source>
</evidence>
<dbReference type="GO" id="GO:0005886">
    <property type="term" value="C:plasma membrane"/>
    <property type="evidence" value="ECO:0007669"/>
    <property type="project" value="UniProtKB-SubCell"/>
</dbReference>
<dbReference type="EMBL" id="SLXJ01000012">
    <property type="protein sequence ID" value="TCP16350.1"/>
    <property type="molecule type" value="Genomic_DNA"/>
</dbReference>